<feature type="signal peptide" evidence="2">
    <location>
        <begin position="1"/>
        <end position="20"/>
    </location>
</feature>
<evidence type="ECO:0000256" key="2">
    <source>
        <dbReference type="SAM" id="SignalP"/>
    </source>
</evidence>
<sequence length="244" mass="25819">MKLLAAGLVFLATACGTAPAGIDYASRDIEGRLQAARYASPGRIVAAEVAFAQLARRKGTSSALLETAAEGAVIFVPQAVTARDWLNAHKALPTWIRREPHQVWMSCDGSLAVTYGAWQAETGGAGDFITVWQRQRNGEYKWVMTQDDELAMPLKTPEMIGTSVASCGAARSQEDAGQIAGGTPGGASEDGTLTWSARVDRSCARTVEVQLERAAGTTMETVLTKRVAPPVDAEGRSSMSCVTA</sequence>
<dbReference type="PROSITE" id="PS51257">
    <property type="entry name" value="PROKAR_LIPOPROTEIN"/>
    <property type="match status" value="1"/>
</dbReference>
<feature type="chain" id="PRO_5046160900" description="Lipoprotein" evidence="2">
    <location>
        <begin position="21"/>
        <end position="244"/>
    </location>
</feature>
<organism evidence="3 4">
    <name type="scientific">Novosphingobium kalidii</name>
    <dbReference type="NCBI Taxonomy" id="3230299"/>
    <lineage>
        <taxon>Bacteria</taxon>
        <taxon>Pseudomonadati</taxon>
        <taxon>Pseudomonadota</taxon>
        <taxon>Alphaproteobacteria</taxon>
        <taxon>Sphingomonadales</taxon>
        <taxon>Sphingomonadaceae</taxon>
        <taxon>Novosphingobium</taxon>
    </lineage>
</organism>
<keyword evidence="2" id="KW-0732">Signal</keyword>
<evidence type="ECO:0008006" key="5">
    <source>
        <dbReference type="Google" id="ProtNLM"/>
    </source>
</evidence>
<evidence type="ECO:0000313" key="4">
    <source>
        <dbReference type="Proteomes" id="UP001548713"/>
    </source>
</evidence>
<feature type="region of interest" description="Disordered" evidence="1">
    <location>
        <begin position="172"/>
        <end position="192"/>
    </location>
</feature>
<dbReference type="RefSeq" id="WP_353983527.1">
    <property type="nucleotide sequence ID" value="NZ_JBEWLY010000010.1"/>
</dbReference>
<comment type="caution">
    <text evidence="3">The sequence shown here is derived from an EMBL/GenBank/DDBJ whole genome shotgun (WGS) entry which is preliminary data.</text>
</comment>
<keyword evidence="4" id="KW-1185">Reference proteome</keyword>
<dbReference type="Proteomes" id="UP001548713">
    <property type="component" value="Unassembled WGS sequence"/>
</dbReference>
<evidence type="ECO:0000256" key="1">
    <source>
        <dbReference type="SAM" id="MobiDB-lite"/>
    </source>
</evidence>
<dbReference type="EMBL" id="JBEWLY010000010">
    <property type="protein sequence ID" value="MET1755049.1"/>
    <property type="molecule type" value="Genomic_DNA"/>
</dbReference>
<gene>
    <name evidence="3" type="ORF">ABVV53_06185</name>
</gene>
<dbReference type="Gene3D" id="3.10.450.50">
    <property type="match status" value="1"/>
</dbReference>
<accession>A0ABV2D148</accession>
<protein>
    <recommendedName>
        <fullName evidence="5">Lipoprotein</fullName>
    </recommendedName>
</protein>
<reference evidence="3 4" key="1">
    <citation type="submission" date="2024-07" db="EMBL/GenBank/DDBJ databases">
        <title>Novosphingobium kalidii RD2P27.</title>
        <authorList>
            <person name="Sun J.-Q."/>
        </authorList>
    </citation>
    <scope>NUCLEOTIDE SEQUENCE [LARGE SCALE GENOMIC DNA]</scope>
    <source>
        <strain evidence="3 4">RD2P27</strain>
    </source>
</reference>
<evidence type="ECO:0000313" key="3">
    <source>
        <dbReference type="EMBL" id="MET1755049.1"/>
    </source>
</evidence>
<proteinExistence type="predicted"/>
<name>A0ABV2D148_9SPHN</name>